<dbReference type="SUPFAM" id="SSF110296">
    <property type="entry name" value="Oligoxyloglucan reducing end-specific cellobiohydrolase"/>
    <property type="match status" value="1"/>
</dbReference>
<keyword evidence="2" id="KW-0604">Photosystem II</keyword>
<dbReference type="GO" id="GO:0016787">
    <property type="term" value="F:hydrolase activity"/>
    <property type="evidence" value="ECO:0007669"/>
    <property type="project" value="UniProtKB-KW"/>
</dbReference>
<gene>
    <name evidence="4" type="ORF">HHL15_15045</name>
</gene>
<protein>
    <submittedName>
        <fullName evidence="4">Glycosyl hydrolase</fullName>
    </submittedName>
</protein>
<proteinExistence type="predicted"/>
<accession>A0A848G4B7</accession>
<keyword evidence="1" id="KW-0602">Photosynthesis</keyword>
<dbReference type="EMBL" id="JABBGA010000012">
    <property type="protein sequence ID" value="NML27068.1"/>
    <property type="molecule type" value="Genomic_DNA"/>
</dbReference>
<dbReference type="CDD" id="cd15482">
    <property type="entry name" value="Sialidase_non-viral"/>
    <property type="match status" value="1"/>
</dbReference>
<organism evidence="4 5">
    <name type="scientific">Zoogloea dura</name>
    <dbReference type="NCBI Taxonomy" id="2728840"/>
    <lineage>
        <taxon>Bacteria</taxon>
        <taxon>Pseudomonadati</taxon>
        <taxon>Pseudomonadota</taxon>
        <taxon>Betaproteobacteria</taxon>
        <taxon>Rhodocyclales</taxon>
        <taxon>Zoogloeaceae</taxon>
        <taxon>Zoogloea</taxon>
    </lineage>
</organism>
<dbReference type="Gene3D" id="2.130.10.10">
    <property type="entry name" value="YVTN repeat-like/Quinoprotein amine dehydrogenase"/>
    <property type="match status" value="1"/>
</dbReference>
<keyword evidence="4" id="KW-0378">Hydrolase</keyword>
<name>A0A848G4B7_9RHOO</name>
<dbReference type="InterPro" id="IPR028203">
    <property type="entry name" value="PSII_CF48-like_dom"/>
</dbReference>
<sequence length="317" mass="32769">MAGIALGASWLAGCTSQTDLSAVAVEAAKPVQRYDITQALASNGKVVVAGTQSGAVLVSADQGRSWRREMLGGASLIGITHCPDGSFVAIDFYRRVWSADAAGAGWKSSPFDKPRIPLAISCDSKGRWWIAGTGATLAVSADAGATWTVTDLAEDAQLTGIQMVDETHGFATGEFGLVATTSDGGTTWSRGSKMPDEFYPYATLFTSPGEGWASGIAGQILHTADGGKTWNKQANTTRAALYRLFMHEGTPHGVGAGGVVARLEGDTWRSVPYPDAVPVFLGAAASLPEQHAIIAGGPGGLLRVIGTQADKASASAR</sequence>
<dbReference type="GO" id="GO:0015979">
    <property type="term" value="P:photosynthesis"/>
    <property type="evidence" value="ECO:0007669"/>
    <property type="project" value="UniProtKB-KW"/>
</dbReference>
<dbReference type="PANTHER" id="PTHR47199">
    <property type="entry name" value="PHOTOSYSTEM II STABILITY/ASSEMBLY FACTOR HCF136, CHLOROPLASTIC"/>
    <property type="match status" value="1"/>
</dbReference>
<dbReference type="RefSeq" id="WP_169146609.1">
    <property type="nucleotide sequence ID" value="NZ_JABBGA010000012.1"/>
</dbReference>
<feature type="domain" description="Photosynthesis system II assembly factor Ycf48/Hcf136-like" evidence="3">
    <location>
        <begin position="147"/>
        <end position="232"/>
    </location>
</feature>
<dbReference type="AlphaFoldDB" id="A0A848G4B7"/>
<evidence type="ECO:0000259" key="3">
    <source>
        <dbReference type="Pfam" id="PF14870"/>
    </source>
</evidence>
<comment type="caution">
    <text evidence="4">The sequence shown here is derived from an EMBL/GenBank/DDBJ whole genome shotgun (WGS) entry which is preliminary data.</text>
</comment>
<reference evidence="4 5" key="1">
    <citation type="submission" date="2020-04" db="EMBL/GenBank/DDBJ databases">
        <title>Zoogloea sp. G-4-1-14 isolated from soil.</title>
        <authorList>
            <person name="Dahal R.H."/>
        </authorList>
    </citation>
    <scope>NUCLEOTIDE SEQUENCE [LARGE SCALE GENOMIC DNA]</scope>
    <source>
        <strain evidence="4 5">G-4-1-14</strain>
    </source>
</reference>
<dbReference type="InterPro" id="IPR015943">
    <property type="entry name" value="WD40/YVTN_repeat-like_dom_sf"/>
</dbReference>
<evidence type="ECO:0000256" key="2">
    <source>
        <dbReference type="ARBA" id="ARBA00023276"/>
    </source>
</evidence>
<dbReference type="PANTHER" id="PTHR47199:SF2">
    <property type="entry name" value="PHOTOSYSTEM II STABILITY_ASSEMBLY FACTOR HCF136, CHLOROPLASTIC"/>
    <property type="match status" value="1"/>
</dbReference>
<evidence type="ECO:0000256" key="1">
    <source>
        <dbReference type="ARBA" id="ARBA00022531"/>
    </source>
</evidence>
<keyword evidence="5" id="KW-1185">Reference proteome</keyword>
<dbReference type="Proteomes" id="UP000580043">
    <property type="component" value="Unassembled WGS sequence"/>
</dbReference>
<dbReference type="Pfam" id="PF14870">
    <property type="entry name" value="PSII_BNR"/>
    <property type="match status" value="1"/>
</dbReference>
<evidence type="ECO:0000313" key="5">
    <source>
        <dbReference type="Proteomes" id="UP000580043"/>
    </source>
</evidence>
<dbReference type="GO" id="GO:0009523">
    <property type="term" value="C:photosystem II"/>
    <property type="evidence" value="ECO:0007669"/>
    <property type="project" value="UniProtKB-KW"/>
</dbReference>
<evidence type="ECO:0000313" key="4">
    <source>
        <dbReference type="EMBL" id="NML27068.1"/>
    </source>
</evidence>